<organism evidence="1 2">
    <name type="scientific">Acetobacter tropicalis NBRC 101654</name>
    <dbReference type="NCBI Taxonomy" id="749388"/>
    <lineage>
        <taxon>Bacteria</taxon>
        <taxon>Pseudomonadati</taxon>
        <taxon>Pseudomonadota</taxon>
        <taxon>Alphaproteobacteria</taxon>
        <taxon>Acetobacterales</taxon>
        <taxon>Acetobacteraceae</taxon>
        <taxon>Acetobacter</taxon>
    </lineage>
</organism>
<reference evidence="1 2" key="1">
    <citation type="journal article" date="2011" name="Biochem. Biophys. Res. Commun.">
        <title>Increased number of Arginine-based salt bridges contributes to the thermotolerance of thermotolerant acetic acid bacteria, Acetobacter tropicalis SKU1100.</title>
        <authorList>
            <person name="Matsutani M."/>
            <person name="Hirakawa H."/>
            <person name="Nishikura M."/>
            <person name="Soemphol W."/>
            <person name="Ali I.A.I."/>
            <person name="Yakushi T."/>
            <person name="Matsushita K."/>
        </authorList>
    </citation>
    <scope>NUCLEOTIDE SEQUENCE [LARGE SCALE GENOMIC DNA]</scope>
    <source>
        <strain evidence="1 2">NBRC 101654</strain>
    </source>
</reference>
<proteinExistence type="predicted"/>
<sequence length="41" mass="4829">MRLIEDAEWYQVYDVIERLVELEGSKNPSYAHLVHNNINGL</sequence>
<comment type="caution">
    <text evidence="1">The sequence shown here is derived from an EMBL/GenBank/DDBJ whole genome shotgun (WGS) entry which is preliminary data.</text>
</comment>
<dbReference type="EMBL" id="BABS01000178">
    <property type="protein sequence ID" value="GAA10166.1"/>
    <property type="molecule type" value="Genomic_DNA"/>
</dbReference>
<name>F7VIH1_9PROT</name>
<evidence type="ECO:0000313" key="1">
    <source>
        <dbReference type="EMBL" id="GAA10166.1"/>
    </source>
</evidence>
<protein>
    <submittedName>
        <fullName evidence="1">Uncharacterized protein</fullName>
    </submittedName>
</protein>
<dbReference type="Proteomes" id="UP000004319">
    <property type="component" value="Unassembled WGS sequence"/>
</dbReference>
<gene>
    <name evidence="1" type="ORF">ATPR_3170</name>
</gene>
<accession>F7VIH1</accession>
<evidence type="ECO:0000313" key="2">
    <source>
        <dbReference type="Proteomes" id="UP000004319"/>
    </source>
</evidence>
<dbReference type="AlphaFoldDB" id="F7VIH1"/>